<dbReference type="GO" id="GO:0071949">
    <property type="term" value="F:FAD binding"/>
    <property type="evidence" value="ECO:0007669"/>
    <property type="project" value="InterPro"/>
</dbReference>
<dbReference type="PANTHER" id="PTHR42685">
    <property type="entry name" value="GERANYLGERANYL DIPHOSPHATE REDUCTASE"/>
    <property type="match status" value="1"/>
</dbReference>
<dbReference type="PANTHER" id="PTHR42685:SF22">
    <property type="entry name" value="CONDITIONED MEDIUM FACTOR RECEPTOR 1"/>
    <property type="match status" value="1"/>
</dbReference>
<dbReference type="PRINTS" id="PR00368">
    <property type="entry name" value="FADPNR"/>
</dbReference>
<keyword evidence="3" id="KW-1185">Reference proteome</keyword>
<dbReference type="EMBL" id="WQMS01000002">
    <property type="protein sequence ID" value="MVO76890.1"/>
    <property type="molecule type" value="Genomic_DNA"/>
</dbReference>
<dbReference type="PRINTS" id="PR00411">
    <property type="entry name" value="PNDRDTASEI"/>
</dbReference>
<dbReference type="Proteomes" id="UP000441389">
    <property type="component" value="Unassembled WGS sequence"/>
</dbReference>
<evidence type="ECO:0000313" key="2">
    <source>
        <dbReference type="EMBL" id="MVO76890.1"/>
    </source>
</evidence>
<dbReference type="InterPro" id="IPR050407">
    <property type="entry name" value="Geranylgeranyl_reductase"/>
</dbReference>
<feature type="domain" description="FAD-binding" evidence="1">
    <location>
        <begin position="6"/>
        <end position="144"/>
    </location>
</feature>
<dbReference type="AlphaFoldDB" id="A0A6I4IXH4"/>
<dbReference type="InterPro" id="IPR036188">
    <property type="entry name" value="FAD/NAD-bd_sf"/>
</dbReference>
<comment type="caution">
    <text evidence="2">The sequence shown here is derived from an EMBL/GenBank/DDBJ whole genome shotgun (WGS) entry which is preliminary data.</text>
</comment>
<gene>
    <name evidence="2" type="ORF">GON01_02920</name>
</gene>
<dbReference type="Gene3D" id="3.50.50.60">
    <property type="entry name" value="FAD/NAD(P)-binding domain"/>
    <property type="match status" value="1"/>
</dbReference>
<dbReference type="RefSeq" id="WP_181600247.1">
    <property type="nucleotide sequence ID" value="NZ_WQMS01000002.1"/>
</dbReference>
<organism evidence="2 3">
    <name type="scientific">Sphingomonas horti</name>
    <dbReference type="NCBI Taxonomy" id="2682842"/>
    <lineage>
        <taxon>Bacteria</taxon>
        <taxon>Pseudomonadati</taxon>
        <taxon>Pseudomonadota</taxon>
        <taxon>Alphaproteobacteria</taxon>
        <taxon>Sphingomonadales</taxon>
        <taxon>Sphingomonadaceae</taxon>
        <taxon>Sphingomonas</taxon>
    </lineage>
</organism>
<evidence type="ECO:0000259" key="1">
    <source>
        <dbReference type="Pfam" id="PF01494"/>
    </source>
</evidence>
<name>A0A6I4IXH4_9SPHN</name>
<accession>A0A6I4IXH4</accession>
<protein>
    <submittedName>
        <fullName evidence="2">FAD-binding monooxygenase</fullName>
    </submittedName>
</protein>
<sequence length="357" mass="37355">MRRENTIILGGGPAGSAAAITLARGGRRPLVLERQRETGDALCGGFLSWHSLVLIERLGLPKLRGATVDHVRLFGPTGSASARLPRPALALSRRQLDSALLTHAEALGARVECGVTAREIDGRTIRADGDTFTPERLLLATGKHDVRGIARPKPTGDPALGLRVRLGPAPALARLVEGAIELHLFDRGYAGLVLQEDGSANLCLAVRKSRLSEEGDPRALLDAIGREVPVLGERLAWLANEAPIDAIAAVPYGWRATDTAPGIYRLGDQAGVMPSLAGEGMGIALASGMLAGHALLRGAGAEAFQHDLARRTGRPILVASAILAAAERPATASLLVATMRFAPGLATLLARATRVGH</sequence>
<keyword evidence="2" id="KW-0503">Monooxygenase</keyword>
<dbReference type="Pfam" id="PF01494">
    <property type="entry name" value="FAD_binding_3"/>
    <property type="match status" value="1"/>
</dbReference>
<dbReference type="SUPFAM" id="SSF51905">
    <property type="entry name" value="FAD/NAD(P)-binding domain"/>
    <property type="match status" value="1"/>
</dbReference>
<dbReference type="GO" id="GO:0004497">
    <property type="term" value="F:monooxygenase activity"/>
    <property type="evidence" value="ECO:0007669"/>
    <property type="project" value="UniProtKB-KW"/>
</dbReference>
<evidence type="ECO:0000313" key="3">
    <source>
        <dbReference type="Proteomes" id="UP000441389"/>
    </source>
</evidence>
<dbReference type="InterPro" id="IPR002938">
    <property type="entry name" value="FAD-bd"/>
</dbReference>
<reference evidence="2 3" key="1">
    <citation type="submission" date="2019-12" db="EMBL/GenBank/DDBJ databases">
        <authorList>
            <person name="Huq M.A."/>
        </authorList>
    </citation>
    <scope>NUCLEOTIDE SEQUENCE [LARGE SCALE GENOMIC DNA]</scope>
    <source>
        <strain evidence="2 3">MAH-20</strain>
    </source>
</reference>
<proteinExistence type="predicted"/>
<keyword evidence="2" id="KW-0560">Oxidoreductase</keyword>